<dbReference type="SUPFAM" id="SSF53335">
    <property type="entry name" value="S-adenosyl-L-methionine-dependent methyltransferases"/>
    <property type="match status" value="1"/>
</dbReference>
<dbReference type="InterPro" id="IPR011990">
    <property type="entry name" value="TPR-like_helical_dom_sf"/>
</dbReference>
<evidence type="ECO:0000259" key="4">
    <source>
        <dbReference type="Pfam" id="PF13649"/>
    </source>
</evidence>
<dbReference type="PROSITE" id="PS50005">
    <property type="entry name" value="TPR"/>
    <property type="match status" value="2"/>
</dbReference>
<dbReference type="Pfam" id="PF13428">
    <property type="entry name" value="TPR_14"/>
    <property type="match status" value="1"/>
</dbReference>
<feature type="domain" description="Methyltransferase" evidence="4">
    <location>
        <begin position="252"/>
        <end position="341"/>
    </location>
</feature>
<evidence type="ECO:0000256" key="3">
    <source>
        <dbReference type="PROSITE-ProRule" id="PRU00339"/>
    </source>
</evidence>
<organism evidence="5 6">
    <name type="scientific">Teichococcus oryzae</name>
    <dbReference type="NCBI Taxonomy" id="1608942"/>
    <lineage>
        <taxon>Bacteria</taxon>
        <taxon>Pseudomonadati</taxon>
        <taxon>Pseudomonadota</taxon>
        <taxon>Alphaproteobacteria</taxon>
        <taxon>Acetobacterales</taxon>
        <taxon>Roseomonadaceae</taxon>
        <taxon>Roseomonas</taxon>
    </lineage>
</organism>
<dbReference type="SUPFAM" id="SSF48452">
    <property type="entry name" value="TPR-like"/>
    <property type="match status" value="1"/>
</dbReference>
<dbReference type="Proteomes" id="UP000322110">
    <property type="component" value="Unassembled WGS sequence"/>
</dbReference>
<feature type="repeat" description="TPR" evidence="3">
    <location>
        <begin position="113"/>
        <end position="146"/>
    </location>
</feature>
<evidence type="ECO:0000256" key="1">
    <source>
        <dbReference type="ARBA" id="ARBA00022737"/>
    </source>
</evidence>
<dbReference type="Gene3D" id="3.40.50.150">
    <property type="entry name" value="Vaccinia Virus protein VP39"/>
    <property type="match status" value="1"/>
</dbReference>
<keyword evidence="6" id="KW-1185">Reference proteome</keyword>
<dbReference type="AlphaFoldDB" id="A0A5B2TGT2"/>
<evidence type="ECO:0000313" key="5">
    <source>
        <dbReference type="EMBL" id="KAA2213118.1"/>
    </source>
</evidence>
<comment type="caution">
    <text evidence="5">The sequence shown here is derived from an EMBL/GenBank/DDBJ whole genome shotgun (WGS) entry which is preliminary data.</text>
</comment>
<dbReference type="PANTHER" id="PTHR45586:SF1">
    <property type="entry name" value="LIPOPOLYSACCHARIDE ASSEMBLY PROTEIN B"/>
    <property type="match status" value="1"/>
</dbReference>
<dbReference type="SMART" id="SM00028">
    <property type="entry name" value="TPR"/>
    <property type="match status" value="5"/>
</dbReference>
<dbReference type="PROSITE" id="PS50293">
    <property type="entry name" value="TPR_REGION"/>
    <property type="match status" value="1"/>
</dbReference>
<dbReference type="RefSeq" id="WP_149812231.1">
    <property type="nucleotide sequence ID" value="NZ_VUKA01000004.1"/>
</dbReference>
<feature type="repeat" description="TPR" evidence="3">
    <location>
        <begin position="45"/>
        <end position="78"/>
    </location>
</feature>
<protein>
    <submittedName>
        <fullName evidence="5">Tetratricopeptide repeat protein</fullName>
    </submittedName>
</protein>
<dbReference type="InterPro" id="IPR041698">
    <property type="entry name" value="Methyltransf_25"/>
</dbReference>
<sequence length="407" mass="42962">MPRPPTPQDPSALLLQEAVALHRAGDLAGAAERYRRLLARQPRHADALNLLGLVHRQQGDLPQALRLIRRAVALAPDAPVFLASLGGTLAEAGQLPEAARTLRAALAHRPQDAVSQRNLGQVLCAMGQPSAALEPLRRATALDPASAEAWLALAHAARELGLVAEAAEAAATALRQPELAAGLAAQARFLLAALGEGPAPDRAPAAYVRELFDQYAPRFDAELEGRLGYRTPALLADLLRENGIPAENRLAVLDLGCGTGLSGRALRPFAARLEGLDLSPRMLAEAGRTGLYDALHEADLLDFLPRHPACWELLAAADVLNYLGDLSPALAGMAAALRPGGLAAFSVERGVAGAYALGPGLRYRHDPALLRSLAARHGFIVLAEAEVALRQERDAPVPGQLLLLRKG</sequence>
<accession>A0A5B2TGT2</accession>
<dbReference type="InterPro" id="IPR019734">
    <property type="entry name" value="TPR_rpt"/>
</dbReference>
<proteinExistence type="predicted"/>
<reference evidence="5 6" key="1">
    <citation type="journal article" date="2015" name="Int. J. Syst. Evol. Microbiol.">
        <title>Roseomonas oryzae sp. nov., isolated from paddy rhizosphere soil.</title>
        <authorList>
            <person name="Ramaprasad E.V."/>
            <person name="Sasikala Ch."/>
            <person name="Ramana Ch.V."/>
        </authorList>
    </citation>
    <scope>NUCLEOTIDE SEQUENCE [LARGE SCALE GENOMIC DNA]</scope>
    <source>
        <strain evidence="5 6">KCTC 42542</strain>
    </source>
</reference>
<dbReference type="CDD" id="cd02440">
    <property type="entry name" value="AdoMet_MTases"/>
    <property type="match status" value="1"/>
</dbReference>
<dbReference type="PANTHER" id="PTHR45586">
    <property type="entry name" value="TPR REPEAT-CONTAINING PROTEIN PA4667"/>
    <property type="match status" value="1"/>
</dbReference>
<evidence type="ECO:0000313" key="6">
    <source>
        <dbReference type="Proteomes" id="UP000322110"/>
    </source>
</evidence>
<dbReference type="Pfam" id="PF13649">
    <property type="entry name" value="Methyltransf_25"/>
    <property type="match status" value="1"/>
</dbReference>
<dbReference type="Pfam" id="PF13432">
    <property type="entry name" value="TPR_16"/>
    <property type="match status" value="1"/>
</dbReference>
<name>A0A5B2TGT2_9PROT</name>
<dbReference type="OrthoDB" id="465636at2"/>
<keyword evidence="1" id="KW-0677">Repeat</keyword>
<keyword evidence="2 3" id="KW-0802">TPR repeat</keyword>
<evidence type="ECO:0000256" key="2">
    <source>
        <dbReference type="ARBA" id="ARBA00022803"/>
    </source>
</evidence>
<gene>
    <name evidence="5" type="ORF">F0Q34_10795</name>
</gene>
<dbReference type="EMBL" id="VUKA01000004">
    <property type="protein sequence ID" value="KAA2213118.1"/>
    <property type="molecule type" value="Genomic_DNA"/>
</dbReference>
<dbReference type="InterPro" id="IPR051012">
    <property type="entry name" value="CellSynth/LPSAsmb/PSIAsmb"/>
</dbReference>
<dbReference type="InterPro" id="IPR029063">
    <property type="entry name" value="SAM-dependent_MTases_sf"/>
</dbReference>
<dbReference type="Gene3D" id="1.25.40.10">
    <property type="entry name" value="Tetratricopeptide repeat domain"/>
    <property type="match status" value="2"/>
</dbReference>